<gene>
    <name evidence="1" type="ORF">Harvfovirus75_1</name>
</gene>
<dbReference type="EMBL" id="MK072317">
    <property type="protein sequence ID" value="AYV81895.1"/>
    <property type="molecule type" value="Genomic_DNA"/>
</dbReference>
<feature type="non-terminal residue" evidence="1">
    <location>
        <position position="132"/>
    </location>
</feature>
<evidence type="ECO:0000313" key="1">
    <source>
        <dbReference type="EMBL" id="AYV81895.1"/>
    </source>
</evidence>
<accession>A0A3G5A3T5</accession>
<reference evidence="1" key="1">
    <citation type="submission" date="2018-10" db="EMBL/GenBank/DDBJ databases">
        <title>Hidden diversity of soil giant viruses.</title>
        <authorList>
            <person name="Schulz F."/>
            <person name="Alteio L."/>
            <person name="Goudeau D."/>
            <person name="Ryan E.M."/>
            <person name="Malmstrom R.R."/>
            <person name="Blanchard J."/>
            <person name="Woyke T."/>
        </authorList>
    </citation>
    <scope>NUCLEOTIDE SEQUENCE</scope>
    <source>
        <strain evidence="1">HAV1</strain>
    </source>
</reference>
<name>A0A3G5A3T5_9VIRU</name>
<protein>
    <submittedName>
        <fullName evidence="1">Uncharacterized protein</fullName>
    </submittedName>
</protein>
<proteinExistence type="predicted"/>
<organism evidence="1">
    <name type="scientific">Harvfovirus sp</name>
    <dbReference type="NCBI Taxonomy" id="2487768"/>
    <lineage>
        <taxon>Viruses</taxon>
        <taxon>Varidnaviria</taxon>
        <taxon>Bamfordvirae</taxon>
        <taxon>Nucleocytoviricota</taxon>
        <taxon>Megaviricetes</taxon>
        <taxon>Imitervirales</taxon>
        <taxon>Mimiviridae</taxon>
        <taxon>Klosneuvirinae</taxon>
    </lineage>
</organism>
<sequence length="132" mass="14869">MCDEDKGSRVGRLLGEKKGLVADREKVYGEKIAEHEAFLESSLGQLAKMKNLVLGQIDLDIKKIDQEMDQYRSILVRNLPSKEFSPDMFSSLGKVVAMYVKGWEWDMITVFVEFMEPVVLSGKFPGSYGSLA</sequence>